<dbReference type="RefSeq" id="WP_179487216.1">
    <property type="nucleotide sequence ID" value="NZ_JACCCW010000001.1"/>
</dbReference>
<protein>
    <submittedName>
        <fullName evidence="4">Tfp pilus assembly protein PilF</fullName>
    </submittedName>
</protein>
<dbReference type="Gene3D" id="1.25.40.10">
    <property type="entry name" value="Tetratricopeptide repeat domain"/>
    <property type="match status" value="1"/>
</dbReference>
<dbReference type="InterPro" id="IPR019734">
    <property type="entry name" value="TPR_rpt"/>
</dbReference>
<dbReference type="SUPFAM" id="SSF48452">
    <property type="entry name" value="TPR-like"/>
    <property type="match status" value="1"/>
</dbReference>
<dbReference type="AlphaFoldDB" id="A0A7Y9TF91"/>
<evidence type="ECO:0000313" key="5">
    <source>
        <dbReference type="Proteomes" id="UP000589520"/>
    </source>
</evidence>
<dbReference type="SUPFAM" id="SSF69318">
    <property type="entry name" value="Integrin alpha N-terminal domain"/>
    <property type="match status" value="1"/>
</dbReference>
<proteinExistence type="predicted"/>
<dbReference type="InterPro" id="IPR013517">
    <property type="entry name" value="FG-GAP"/>
</dbReference>
<dbReference type="PANTHER" id="PTHR44103">
    <property type="entry name" value="PROPROTEIN CONVERTASE P"/>
    <property type="match status" value="1"/>
</dbReference>
<dbReference type="EMBL" id="JACCCW010000001">
    <property type="protein sequence ID" value="NYF78084.1"/>
    <property type="molecule type" value="Genomic_DNA"/>
</dbReference>
<dbReference type="InterPro" id="IPR011519">
    <property type="entry name" value="UnbV_ASPIC"/>
</dbReference>
<evidence type="ECO:0000256" key="2">
    <source>
        <dbReference type="PROSITE-ProRule" id="PRU00339"/>
    </source>
</evidence>
<feature type="repeat" description="TPR" evidence="2">
    <location>
        <begin position="68"/>
        <end position="101"/>
    </location>
</feature>
<dbReference type="Proteomes" id="UP000589520">
    <property type="component" value="Unassembled WGS sequence"/>
</dbReference>
<evidence type="ECO:0000256" key="1">
    <source>
        <dbReference type="ARBA" id="ARBA00022729"/>
    </source>
</evidence>
<dbReference type="SMART" id="SM00028">
    <property type="entry name" value="TPR"/>
    <property type="match status" value="2"/>
</dbReference>
<evidence type="ECO:0000259" key="3">
    <source>
        <dbReference type="Pfam" id="PF07593"/>
    </source>
</evidence>
<evidence type="ECO:0000313" key="4">
    <source>
        <dbReference type="EMBL" id="NYF78084.1"/>
    </source>
</evidence>
<comment type="caution">
    <text evidence="4">The sequence shown here is derived from an EMBL/GenBank/DDBJ whole genome shotgun (WGS) entry which is preliminary data.</text>
</comment>
<feature type="domain" description="ASPIC/UnbV" evidence="3">
    <location>
        <begin position="665"/>
        <end position="706"/>
    </location>
</feature>
<dbReference type="InterPro" id="IPR028994">
    <property type="entry name" value="Integrin_alpha_N"/>
</dbReference>
<name>A0A7Y9TF91_9BACT</name>
<dbReference type="PROSITE" id="PS50005">
    <property type="entry name" value="TPR"/>
    <property type="match status" value="1"/>
</dbReference>
<accession>A0A7Y9TF91</accession>
<sequence length="1148" mass="125513">MGASLLFCACALMTVGCRSRDRLPATGSKVYAEFVSEFYTGLAGLQVGDDVRAEDRLSHASALVPGEPAVWVNWGVLALRQRSFDAAAERLKRAHELAPKDDRIDYLLGVLEGARGNSAAAIDDLREATKQNPQNLRAVYRLATEVERQGDANSDAEVQALIEQILKVQSDNMAALVDLCRVSAKRGDMETLHAAIARVAEHSQGWSPEVQQQFAELQAAAASPEHRTAATRSTFLRNVLMREPGFRANLAEIAAQPGEEAEPMTRFLRLQNPPSHPAPMDAAMSFANQPVQPGDTQRCGWIGAIELNGADLPIVAVADGHHVHLANGADMAFPGGASGQGPSPEGVLAFDYNYDFKTDLLFAGTGGVRLFRQDSPESFSDVTAAMKLPKTITDAAYTGAWAIDVEADGDLDVVLGAKSGEPTVLRNNGDGTFTPIHPFVGVAGIRQFVWADLNGDGNPDAAMIDGAGRLRVFLNQRAGKFANSKLPETLVGVRAIAVGDTNPDSLLRLEALGEDGQIVELSYRDGTWIERELARLSTPSVGEVRLRVADVDNNGAVDFVMLPVGGAAGATIWLQDEAGAFHPMSGTQGPATVFDAVDLLGNGRLDLLGLSADGSAMVARNHGTKEYHWQTIRPRARQATGDQRINSFGIGGEIEIRSGLLLQKQSMTGPALHFGLGTQTDVDVARIVWPNGSVRAEFGLKADQQIVTEQRLKGSCPFLFAWNGDRMAFVKDSVPWGSAIGLRINALGTADIAATEEWYKISRDELKQRDGFYDLRVTGELWETYYYDSMALMTVDHPVGTEVFTDERYDVPAVKQAVTAVGEPQPIVRAVDDNGNDVTDILRTLDGRYLDNFGRGQYQGVTRDHYVEVDLGEHIPEHGPLWLIAKGWLHPSDSTVNVAMGQGKHELPHWLSMEIADGRGGWRVVRPNLGFPAGRKKICMTDLTDVFQPGAPHRLRLRTNLEIYWDSIEWAQGLPMAQLKINRLTPAVADLHYRGFSAIHQANASSPEIPDYDHLASTSEVWRDLSGFYTRFGDVRALLASADDRYVIMNAGDEMSLRFAAPAPPPAGWVRDYVLAGDGWIKDGDYNSAYSQTVMPYPHHARRNYDGPPTSLEDDWMYQHHMQDWLTYQTRYVDSEGFRNALHAGDGR</sequence>
<keyword evidence="1" id="KW-0732">Signal</keyword>
<reference evidence="4 5" key="1">
    <citation type="submission" date="2020-07" db="EMBL/GenBank/DDBJ databases">
        <title>Genomic Encyclopedia of Type Strains, Phase IV (KMG-V): Genome sequencing to study the core and pangenomes of soil and plant-associated prokaryotes.</title>
        <authorList>
            <person name="Whitman W."/>
        </authorList>
    </citation>
    <scope>NUCLEOTIDE SEQUENCE [LARGE SCALE GENOMIC DNA]</scope>
    <source>
        <strain evidence="4 5">X4EP2</strain>
    </source>
</reference>
<dbReference type="Pfam" id="PF13517">
    <property type="entry name" value="FG-GAP_3"/>
    <property type="match status" value="1"/>
</dbReference>
<dbReference type="InterPro" id="IPR011990">
    <property type="entry name" value="TPR-like_helical_dom_sf"/>
</dbReference>
<gene>
    <name evidence="4" type="ORF">HDF17_000371</name>
</gene>
<dbReference type="Pfam" id="PF07593">
    <property type="entry name" value="UnbV_ASPIC"/>
    <property type="match status" value="1"/>
</dbReference>
<keyword evidence="2" id="KW-0802">TPR repeat</keyword>
<keyword evidence="5" id="KW-1185">Reference proteome</keyword>
<dbReference type="PANTHER" id="PTHR44103:SF1">
    <property type="entry name" value="PROPROTEIN CONVERTASE P"/>
    <property type="match status" value="1"/>
</dbReference>
<organism evidence="4 5">
    <name type="scientific">Granulicella arctica</name>
    <dbReference type="NCBI Taxonomy" id="940613"/>
    <lineage>
        <taxon>Bacteria</taxon>
        <taxon>Pseudomonadati</taxon>
        <taxon>Acidobacteriota</taxon>
        <taxon>Terriglobia</taxon>
        <taxon>Terriglobales</taxon>
        <taxon>Acidobacteriaceae</taxon>
        <taxon>Granulicella</taxon>
    </lineage>
</organism>